<dbReference type="EMBL" id="BAAAYG010000001">
    <property type="protein sequence ID" value="GAA3278655.1"/>
    <property type="molecule type" value="Genomic_DNA"/>
</dbReference>
<dbReference type="Pfam" id="PF00753">
    <property type="entry name" value="Lactamase_B"/>
    <property type="match status" value="1"/>
</dbReference>
<dbReference type="InterPro" id="IPR001279">
    <property type="entry name" value="Metallo-B-lactamas"/>
</dbReference>
<proteinExistence type="predicted"/>
<comment type="caution">
    <text evidence="2">The sequence shown here is derived from an EMBL/GenBank/DDBJ whole genome shotgun (WGS) entry which is preliminary data.</text>
</comment>
<accession>A0ABP6R5Y2</accession>
<gene>
    <name evidence="2" type="ORF">GCM10020260_01010</name>
</gene>
<feature type="domain" description="Metallo-beta-lactamase" evidence="1">
    <location>
        <begin position="31"/>
        <end position="203"/>
    </location>
</feature>
<evidence type="ECO:0000313" key="2">
    <source>
        <dbReference type="EMBL" id="GAA3278655.1"/>
    </source>
</evidence>
<evidence type="ECO:0000313" key="3">
    <source>
        <dbReference type="Proteomes" id="UP001501736"/>
    </source>
</evidence>
<reference evidence="3" key="1">
    <citation type="journal article" date="2019" name="Int. J. Syst. Evol. Microbiol.">
        <title>The Global Catalogue of Microorganisms (GCM) 10K type strain sequencing project: providing services to taxonomists for standard genome sequencing and annotation.</title>
        <authorList>
            <consortium name="The Broad Institute Genomics Platform"/>
            <consortium name="The Broad Institute Genome Sequencing Center for Infectious Disease"/>
            <person name="Wu L."/>
            <person name="Ma J."/>
        </authorList>
    </citation>
    <scope>NUCLEOTIDE SEQUENCE [LARGE SCALE GENOMIC DNA]</scope>
    <source>
        <strain evidence="3">JCM 11483</strain>
    </source>
</reference>
<dbReference type="InterPro" id="IPR050855">
    <property type="entry name" value="NDM-1-like"/>
</dbReference>
<dbReference type="PANTHER" id="PTHR42951:SF4">
    <property type="entry name" value="ACYL-COENZYME A THIOESTERASE MBLAC2"/>
    <property type="match status" value="1"/>
</dbReference>
<sequence length="262" mass="27018">MSGDDAASAAAPVFVRLGGHAFMAAVDGVAPLNVGLVVGAHHAVLVDPGSADGDVEPLLAAVAAITEAPLTVVCTHGHADHTGAVPTLAARGAEIIAHRDAGVAEATRTVGDEPLRLDLGGVVVHVEHLGRGHTAADLVIGVAGGEDSGEAAGDEVPDVLFCGDLVREGTDPRFRDSYPQDWVRTLGRIRAAAGEGAIVVPGHGRPVDAEFVAAMRRRMQQGHQLSRDAIREAVGDATKAIPIIPYGPEESRELITRMRSGH</sequence>
<dbReference type="PANTHER" id="PTHR42951">
    <property type="entry name" value="METALLO-BETA-LACTAMASE DOMAIN-CONTAINING"/>
    <property type="match status" value="1"/>
</dbReference>
<protein>
    <recommendedName>
        <fullName evidence="1">Metallo-beta-lactamase domain-containing protein</fullName>
    </recommendedName>
</protein>
<dbReference type="SMART" id="SM00849">
    <property type="entry name" value="Lactamase_B"/>
    <property type="match status" value="1"/>
</dbReference>
<dbReference type="InterPro" id="IPR036866">
    <property type="entry name" value="RibonucZ/Hydroxyglut_hydro"/>
</dbReference>
<dbReference type="Proteomes" id="UP001501736">
    <property type="component" value="Unassembled WGS sequence"/>
</dbReference>
<dbReference type="SUPFAM" id="SSF56281">
    <property type="entry name" value="Metallo-hydrolase/oxidoreductase"/>
    <property type="match status" value="1"/>
</dbReference>
<evidence type="ECO:0000259" key="1">
    <source>
        <dbReference type="SMART" id="SM00849"/>
    </source>
</evidence>
<dbReference type="Gene3D" id="3.60.15.10">
    <property type="entry name" value="Ribonuclease Z/Hydroxyacylglutathione hydrolase-like"/>
    <property type="match status" value="1"/>
</dbReference>
<keyword evidence="3" id="KW-1185">Reference proteome</keyword>
<name>A0ABP6R5Y2_9MICC</name>
<organism evidence="2 3">
    <name type="scientific">Nesterenkonia halobia</name>
    <dbReference type="NCBI Taxonomy" id="37922"/>
    <lineage>
        <taxon>Bacteria</taxon>
        <taxon>Bacillati</taxon>
        <taxon>Actinomycetota</taxon>
        <taxon>Actinomycetes</taxon>
        <taxon>Micrococcales</taxon>
        <taxon>Micrococcaceae</taxon>
        <taxon>Nesterenkonia</taxon>
    </lineage>
</organism>